<keyword evidence="1" id="KW-0472">Membrane</keyword>
<proteinExistence type="predicted"/>
<sequence length="168" mass="16866">MGLGRDPLATAGAVLGSVVAVVFATGMTGIGDVEVTPSTARPGQRVSISSGPCDSPATAYSAAFRATAARLSQHAHAMQGSARISPHAAPGTYAITVRCIQGGPYNGTFVVDDTHPTSGPDTGGGGLAMTVADDAARTAWIFGSLVAVMTALGAGFALARGRRRRSDH</sequence>
<gene>
    <name evidence="2" type="ORF">J2S55_002302</name>
</gene>
<keyword evidence="1" id="KW-0812">Transmembrane</keyword>
<dbReference type="RefSeq" id="WP_306859591.1">
    <property type="nucleotide sequence ID" value="NZ_JAUSRB010000002.1"/>
</dbReference>
<feature type="transmembrane region" description="Helical" evidence="1">
    <location>
        <begin position="139"/>
        <end position="159"/>
    </location>
</feature>
<protein>
    <submittedName>
        <fullName evidence="2">Uncharacterized protein</fullName>
    </submittedName>
</protein>
<accession>A0ABT9R1D1</accession>
<evidence type="ECO:0000313" key="2">
    <source>
        <dbReference type="EMBL" id="MDP9863036.1"/>
    </source>
</evidence>
<evidence type="ECO:0000256" key="1">
    <source>
        <dbReference type="SAM" id="Phobius"/>
    </source>
</evidence>
<name>A0ABT9R1D1_9ACTN</name>
<organism evidence="2 3">
    <name type="scientific">Streptosporangium brasiliense</name>
    <dbReference type="NCBI Taxonomy" id="47480"/>
    <lineage>
        <taxon>Bacteria</taxon>
        <taxon>Bacillati</taxon>
        <taxon>Actinomycetota</taxon>
        <taxon>Actinomycetes</taxon>
        <taxon>Streptosporangiales</taxon>
        <taxon>Streptosporangiaceae</taxon>
        <taxon>Streptosporangium</taxon>
    </lineage>
</organism>
<dbReference type="Proteomes" id="UP001230426">
    <property type="component" value="Unassembled WGS sequence"/>
</dbReference>
<comment type="caution">
    <text evidence="2">The sequence shown here is derived from an EMBL/GenBank/DDBJ whole genome shotgun (WGS) entry which is preliminary data.</text>
</comment>
<keyword evidence="3" id="KW-1185">Reference proteome</keyword>
<evidence type="ECO:0000313" key="3">
    <source>
        <dbReference type="Proteomes" id="UP001230426"/>
    </source>
</evidence>
<dbReference type="EMBL" id="JAUSRB010000002">
    <property type="protein sequence ID" value="MDP9863036.1"/>
    <property type="molecule type" value="Genomic_DNA"/>
</dbReference>
<reference evidence="2 3" key="1">
    <citation type="submission" date="2023-07" db="EMBL/GenBank/DDBJ databases">
        <title>Sequencing the genomes of 1000 actinobacteria strains.</title>
        <authorList>
            <person name="Klenk H.-P."/>
        </authorList>
    </citation>
    <scope>NUCLEOTIDE SEQUENCE [LARGE SCALE GENOMIC DNA]</scope>
    <source>
        <strain evidence="2 3">DSM 44109</strain>
    </source>
</reference>
<keyword evidence="1" id="KW-1133">Transmembrane helix</keyword>